<keyword evidence="1" id="KW-0812">Transmembrane</keyword>
<dbReference type="Proteomes" id="UP000190435">
    <property type="component" value="Unassembled WGS sequence"/>
</dbReference>
<reference evidence="2 3" key="1">
    <citation type="submission" date="2017-02" db="EMBL/GenBank/DDBJ databases">
        <title>Draft genome sequence of Moraxella caviae CCUG 355 type strain.</title>
        <authorList>
            <person name="Engstrom-Jakobsson H."/>
            <person name="Salva-Serra F."/>
            <person name="Thorell K."/>
            <person name="Gonzales-Siles L."/>
            <person name="Karlsson R."/>
            <person name="Boulund F."/>
            <person name="Engstrand L."/>
            <person name="Moore E."/>
        </authorList>
    </citation>
    <scope>NUCLEOTIDE SEQUENCE [LARGE SCALE GENOMIC DNA]</scope>
    <source>
        <strain evidence="2 3">CCUG 355</strain>
    </source>
</reference>
<comment type="caution">
    <text evidence="2">The sequence shown here is derived from an EMBL/GenBank/DDBJ whole genome shotgun (WGS) entry which is preliminary data.</text>
</comment>
<proteinExistence type="predicted"/>
<gene>
    <name evidence="2" type="ORF">B0181_08225</name>
</gene>
<evidence type="ECO:0000313" key="3">
    <source>
        <dbReference type="Proteomes" id="UP000190435"/>
    </source>
</evidence>
<organism evidence="2 3">
    <name type="scientific">Moraxella caviae</name>
    <dbReference type="NCBI Taxonomy" id="34060"/>
    <lineage>
        <taxon>Bacteria</taxon>
        <taxon>Pseudomonadati</taxon>
        <taxon>Pseudomonadota</taxon>
        <taxon>Gammaproteobacteria</taxon>
        <taxon>Moraxellales</taxon>
        <taxon>Moraxellaceae</taxon>
        <taxon>Moraxella</taxon>
    </lineage>
</organism>
<accession>A0A1S9ZYE9</accession>
<dbReference type="AlphaFoldDB" id="A0A1S9ZYE9"/>
<name>A0A1S9ZYE9_9GAMM</name>
<evidence type="ECO:0000313" key="2">
    <source>
        <dbReference type="EMBL" id="OOR88526.1"/>
    </source>
</evidence>
<sequence>MNGNFTISFTVLKRIYLRFLIFFLKPFNLSAFCQFFILQSTDDLQPMPLKCYSAAKIFAQRGKCN</sequence>
<feature type="transmembrane region" description="Helical" evidence="1">
    <location>
        <begin position="15"/>
        <end position="38"/>
    </location>
</feature>
<dbReference type="EMBL" id="MUXU01000049">
    <property type="protein sequence ID" value="OOR88526.1"/>
    <property type="molecule type" value="Genomic_DNA"/>
</dbReference>
<keyword evidence="3" id="KW-1185">Reference proteome</keyword>
<keyword evidence="1" id="KW-0472">Membrane</keyword>
<evidence type="ECO:0000256" key="1">
    <source>
        <dbReference type="SAM" id="Phobius"/>
    </source>
</evidence>
<protein>
    <submittedName>
        <fullName evidence="2">Uncharacterized protein</fullName>
    </submittedName>
</protein>
<keyword evidence="1" id="KW-1133">Transmembrane helix</keyword>